<dbReference type="InterPro" id="IPR041602">
    <property type="entry name" value="Quercetinase_C"/>
</dbReference>
<dbReference type="AlphaFoldDB" id="A0A7S4LMU9"/>
<dbReference type="PANTHER" id="PTHR43212">
    <property type="entry name" value="QUERCETIN 2,3-DIOXYGENASE"/>
    <property type="match status" value="1"/>
</dbReference>
<dbReference type="InterPro" id="IPR014710">
    <property type="entry name" value="RmlC-like_jellyroll"/>
</dbReference>
<dbReference type="Pfam" id="PF17954">
    <property type="entry name" value="Pirin_C_2"/>
    <property type="match status" value="1"/>
</dbReference>
<feature type="domain" description="Pirin N-terminal" evidence="3">
    <location>
        <begin position="31"/>
        <end position="138"/>
    </location>
</feature>
<evidence type="ECO:0000259" key="4">
    <source>
        <dbReference type="Pfam" id="PF17954"/>
    </source>
</evidence>
<evidence type="ECO:0000259" key="3">
    <source>
        <dbReference type="Pfam" id="PF02678"/>
    </source>
</evidence>
<feature type="domain" description="Quercetin 2,3-dioxygenase C-terminal cupin" evidence="4">
    <location>
        <begin position="173"/>
        <end position="249"/>
    </location>
</feature>
<evidence type="ECO:0008006" key="6">
    <source>
        <dbReference type="Google" id="ProtNLM"/>
    </source>
</evidence>
<dbReference type="InterPro" id="IPR003829">
    <property type="entry name" value="Pirin_N_dom"/>
</dbReference>
<name>A0A7S4LMU9_OXYMA</name>
<dbReference type="SUPFAM" id="SSF51182">
    <property type="entry name" value="RmlC-like cupins"/>
    <property type="match status" value="1"/>
</dbReference>
<dbReference type="Gene3D" id="2.60.120.10">
    <property type="entry name" value="Jelly Rolls"/>
    <property type="match status" value="2"/>
</dbReference>
<dbReference type="InterPro" id="IPR012093">
    <property type="entry name" value="Pirin"/>
</dbReference>
<accession>A0A7S4LMU9</accession>
<comment type="similarity">
    <text evidence="1 2">Belongs to the pirin family.</text>
</comment>
<gene>
    <name evidence="5" type="ORF">OMAR00294_LOCUS183</name>
</gene>
<organism evidence="5">
    <name type="scientific">Oxyrrhis marina</name>
    <name type="common">Dinoflagellate</name>
    <dbReference type="NCBI Taxonomy" id="2969"/>
    <lineage>
        <taxon>Eukaryota</taxon>
        <taxon>Sar</taxon>
        <taxon>Alveolata</taxon>
        <taxon>Dinophyceae</taxon>
        <taxon>Oxyrrhinales</taxon>
        <taxon>Oxyrrhinaceae</taxon>
        <taxon>Oxyrrhis</taxon>
    </lineage>
</organism>
<protein>
    <recommendedName>
        <fullName evidence="6">Pirin</fullName>
    </recommendedName>
</protein>
<evidence type="ECO:0000256" key="1">
    <source>
        <dbReference type="ARBA" id="ARBA00008416"/>
    </source>
</evidence>
<dbReference type="EMBL" id="HBJB01000208">
    <property type="protein sequence ID" value="CAE0839944.1"/>
    <property type="molecule type" value="Transcribed_RNA"/>
</dbReference>
<dbReference type="Pfam" id="PF02678">
    <property type="entry name" value="Pirin"/>
    <property type="match status" value="1"/>
</dbReference>
<reference evidence="5" key="1">
    <citation type="submission" date="2021-01" db="EMBL/GenBank/DDBJ databases">
        <authorList>
            <person name="Corre E."/>
            <person name="Pelletier E."/>
            <person name="Niang G."/>
            <person name="Scheremetjew M."/>
            <person name="Finn R."/>
            <person name="Kale V."/>
            <person name="Holt S."/>
            <person name="Cochrane G."/>
            <person name="Meng A."/>
            <person name="Brown T."/>
            <person name="Cohen L."/>
        </authorList>
    </citation>
    <scope>NUCLEOTIDE SEQUENCE</scope>
    <source>
        <strain evidence="5">LB1974</strain>
    </source>
</reference>
<dbReference type="PANTHER" id="PTHR43212:SF3">
    <property type="entry name" value="QUERCETIN 2,3-DIOXYGENASE"/>
    <property type="match status" value="1"/>
</dbReference>
<sequence length="273" mass="29717">MAVMVPASSLYVSEPPPHLFGNAGNEKKATWTNGNWLKSRFHFSFAEYSDSKRSGFGVLRVMNDDLVQPARGFGTHPHRNMEIVTYIVSGQLTHKDSMGTEETLGRGSVQFMTAGTGVRHSEFNHDPEKPLRFVQMWLMPNRSGLKPNYGGREPAAPTERDGRWAHLAMPVSSKCSPDKPVPINCDANIYAAEIQPGKGLEFQVEAGRQAYVLCVEGSARVGGLGGGKLVRHDGMQAVGPGVLSFTDAKPVGSTEILDPEPGCHLLVVEMSQR</sequence>
<dbReference type="CDD" id="cd02910">
    <property type="entry name" value="cupin_Yhhw_N"/>
    <property type="match status" value="1"/>
</dbReference>
<dbReference type="InterPro" id="IPR011051">
    <property type="entry name" value="RmlC_Cupin_sf"/>
</dbReference>
<evidence type="ECO:0000256" key="2">
    <source>
        <dbReference type="RuleBase" id="RU003457"/>
    </source>
</evidence>
<proteinExistence type="inferred from homology"/>
<evidence type="ECO:0000313" key="5">
    <source>
        <dbReference type="EMBL" id="CAE0839944.1"/>
    </source>
</evidence>